<accession>A0A6G0ZAT4</accession>
<organism evidence="2 3">
    <name type="scientific">Aphis craccivora</name>
    <name type="common">Cowpea aphid</name>
    <dbReference type="NCBI Taxonomy" id="307492"/>
    <lineage>
        <taxon>Eukaryota</taxon>
        <taxon>Metazoa</taxon>
        <taxon>Ecdysozoa</taxon>
        <taxon>Arthropoda</taxon>
        <taxon>Hexapoda</taxon>
        <taxon>Insecta</taxon>
        <taxon>Pterygota</taxon>
        <taxon>Neoptera</taxon>
        <taxon>Paraneoptera</taxon>
        <taxon>Hemiptera</taxon>
        <taxon>Sternorrhyncha</taxon>
        <taxon>Aphidomorpha</taxon>
        <taxon>Aphidoidea</taxon>
        <taxon>Aphididae</taxon>
        <taxon>Aphidini</taxon>
        <taxon>Aphis</taxon>
        <taxon>Aphis</taxon>
    </lineage>
</organism>
<evidence type="ECO:0000313" key="2">
    <source>
        <dbReference type="EMBL" id="KAF0767901.1"/>
    </source>
</evidence>
<feature type="non-terminal residue" evidence="2">
    <location>
        <position position="83"/>
    </location>
</feature>
<proteinExistence type="predicted"/>
<gene>
    <name evidence="2" type="ORF">FWK35_00006472</name>
</gene>
<dbReference type="AlphaFoldDB" id="A0A6G0ZAT4"/>
<protein>
    <submittedName>
        <fullName evidence="2">MULE domain-containing protein</fullName>
    </submittedName>
</protein>
<comment type="caution">
    <text evidence="2">The sequence shown here is derived from an EMBL/GenBank/DDBJ whole genome shotgun (WGS) entry which is preliminary data.</text>
</comment>
<dbReference type="Proteomes" id="UP000478052">
    <property type="component" value="Unassembled WGS sequence"/>
</dbReference>
<sequence>MEPIVELMVTTGSSRSSLNQSPPNHKNMDKQQLPPTAPTSSGTWEHKPYNNQIVEFCDYLTENYIQGIFPPSLRASKPEVINK</sequence>
<evidence type="ECO:0000256" key="1">
    <source>
        <dbReference type="SAM" id="MobiDB-lite"/>
    </source>
</evidence>
<feature type="compositionally biased region" description="Polar residues" evidence="1">
    <location>
        <begin position="10"/>
        <end position="24"/>
    </location>
</feature>
<dbReference type="EMBL" id="VUJU01000873">
    <property type="protein sequence ID" value="KAF0767901.1"/>
    <property type="molecule type" value="Genomic_DNA"/>
</dbReference>
<evidence type="ECO:0000313" key="3">
    <source>
        <dbReference type="Proteomes" id="UP000478052"/>
    </source>
</evidence>
<keyword evidence="3" id="KW-1185">Reference proteome</keyword>
<feature type="region of interest" description="Disordered" evidence="1">
    <location>
        <begin position="1"/>
        <end position="46"/>
    </location>
</feature>
<name>A0A6G0ZAT4_APHCR</name>
<reference evidence="2 3" key="1">
    <citation type="submission" date="2019-08" db="EMBL/GenBank/DDBJ databases">
        <title>Whole genome of Aphis craccivora.</title>
        <authorList>
            <person name="Voronova N.V."/>
            <person name="Shulinski R.S."/>
            <person name="Bandarenka Y.V."/>
            <person name="Zhorov D.G."/>
            <person name="Warner D."/>
        </authorList>
    </citation>
    <scope>NUCLEOTIDE SEQUENCE [LARGE SCALE GENOMIC DNA]</scope>
    <source>
        <strain evidence="2">180601</strain>
        <tissue evidence="2">Whole Body</tissue>
    </source>
</reference>